<keyword evidence="4" id="KW-1185">Reference proteome</keyword>
<dbReference type="InParanoid" id="A0A401GL96"/>
<protein>
    <recommendedName>
        <fullName evidence="2">Fungal-type protein kinase domain-containing protein</fullName>
    </recommendedName>
</protein>
<dbReference type="PANTHER" id="PTHR38248">
    <property type="entry name" value="FUNK1 6"/>
    <property type="match status" value="1"/>
</dbReference>
<dbReference type="Pfam" id="PF17667">
    <property type="entry name" value="Pkinase_fungal"/>
    <property type="match status" value="2"/>
</dbReference>
<dbReference type="InterPro" id="IPR040976">
    <property type="entry name" value="Pkinase_fungal"/>
</dbReference>
<dbReference type="OrthoDB" id="2757515at2759"/>
<comment type="caution">
    <text evidence="3">The sequence shown here is derived from an EMBL/GenBank/DDBJ whole genome shotgun (WGS) entry which is preliminary data.</text>
</comment>
<gene>
    <name evidence="3" type="ORF">SCP_0413230</name>
</gene>
<evidence type="ECO:0000313" key="3">
    <source>
        <dbReference type="EMBL" id="GBE82936.1"/>
    </source>
</evidence>
<dbReference type="GeneID" id="38779853"/>
<feature type="compositionally biased region" description="Polar residues" evidence="1">
    <location>
        <begin position="697"/>
        <end position="707"/>
    </location>
</feature>
<accession>A0A401GL96</accession>
<dbReference type="Gene3D" id="1.10.510.10">
    <property type="entry name" value="Transferase(Phosphotransferase) domain 1"/>
    <property type="match status" value="1"/>
</dbReference>
<dbReference type="SUPFAM" id="SSF56112">
    <property type="entry name" value="Protein kinase-like (PK-like)"/>
    <property type="match status" value="1"/>
</dbReference>
<feature type="domain" description="Fungal-type protein kinase" evidence="2">
    <location>
        <begin position="401"/>
        <end position="533"/>
    </location>
</feature>
<proteinExistence type="predicted"/>
<sequence length="740" mass="83839">MGHYTNKFEVRPTAHVPVVFKKTTFFQATMNTTFVRMSLDDFTRFFLPMDLAASHRPRTLEDVFLPIPYTGGASVGFYAALERCIDKTNLCPGYALEPIENDSACDNASQSNICAALVYEDDFAAADESLGWALHRLSFLRRPHCTRDDPFENLDNDGKVRIPRNTGRRTDEARRTATLQHLTTQARIMFSHQHRCFAFSVLILGEHARLVRWDRAGAVVTDKFEYKHTPHLASFLHTFARMSPEQQGADVTAELVDFDSDDFRLMLEVANHDVNGSSYARDLFHESIQEPDWACWKLRVPSGDGSEESREFLVGKPLFLANELRGRATRGYVAFDCLGERFVFLKDVWRVSFPELQQEGDVLQTLQKAGVKHIPTFICHGDIDGQRSLTQEHATSDRLASAYVHYRLAVEEVCRPLGHHRDGQELVGIVADCVEAHGQAVERAGLMHCDISAENILIFEKPVLQGVSEWRGILCDWELSRPVHDGPNSMKEAVRFQGATGTQAYMSVHSLDHPDSPITVADELESFFHVLFNVALNSTENNIPNLEEFLTQYFHSCPADGRCGSVKRTAMIDGRFMHQDVPIMFADSAEASQWPLNVLLPILAAWFSARYALEHFKDIMESNRDSNKMAKKGGIKLRRVPPLLRYLDFTVAITWCRDRVAQLKTHDTMRQLLQIFLPGVTQPADDKSSTVDYIGRNAQQDSSVSTTNRKRSLEEEPVDLPLAKRAKYLPARTHHLKNDR</sequence>
<organism evidence="3 4">
    <name type="scientific">Sparassis crispa</name>
    <dbReference type="NCBI Taxonomy" id="139825"/>
    <lineage>
        <taxon>Eukaryota</taxon>
        <taxon>Fungi</taxon>
        <taxon>Dikarya</taxon>
        <taxon>Basidiomycota</taxon>
        <taxon>Agaricomycotina</taxon>
        <taxon>Agaricomycetes</taxon>
        <taxon>Polyporales</taxon>
        <taxon>Sparassidaceae</taxon>
        <taxon>Sparassis</taxon>
    </lineage>
</organism>
<evidence type="ECO:0000259" key="2">
    <source>
        <dbReference type="Pfam" id="PF17667"/>
    </source>
</evidence>
<evidence type="ECO:0000313" key="4">
    <source>
        <dbReference type="Proteomes" id="UP000287166"/>
    </source>
</evidence>
<dbReference type="AlphaFoldDB" id="A0A401GL96"/>
<dbReference type="Proteomes" id="UP000287166">
    <property type="component" value="Unassembled WGS sequence"/>
</dbReference>
<evidence type="ECO:0000256" key="1">
    <source>
        <dbReference type="SAM" id="MobiDB-lite"/>
    </source>
</evidence>
<feature type="region of interest" description="Disordered" evidence="1">
    <location>
        <begin position="682"/>
        <end position="717"/>
    </location>
</feature>
<dbReference type="PANTHER" id="PTHR38248:SF2">
    <property type="entry name" value="FUNK1 11"/>
    <property type="match status" value="1"/>
</dbReference>
<feature type="domain" description="Fungal-type protein kinase" evidence="2">
    <location>
        <begin position="162"/>
        <end position="386"/>
    </location>
</feature>
<dbReference type="InterPro" id="IPR011009">
    <property type="entry name" value="Kinase-like_dom_sf"/>
</dbReference>
<reference evidence="3 4" key="1">
    <citation type="journal article" date="2018" name="Sci. Rep.">
        <title>Genome sequence of the cauliflower mushroom Sparassis crispa (Hanabiratake) and its association with beneficial usage.</title>
        <authorList>
            <person name="Kiyama R."/>
            <person name="Furutani Y."/>
            <person name="Kawaguchi K."/>
            <person name="Nakanishi T."/>
        </authorList>
    </citation>
    <scope>NUCLEOTIDE SEQUENCE [LARGE SCALE GENOMIC DNA]</scope>
</reference>
<dbReference type="EMBL" id="BFAD01000004">
    <property type="protein sequence ID" value="GBE82936.1"/>
    <property type="molecule type" value="Genomic_DNA"/>
</dbReference>
<dbReference type="RefSeq" id="XP_027613849.1">
    <property type="nucleotide sequence ID" value="XM_027758048.1"/>
</dbReference>
<name>A0A401GL96_9APHY</name>